<accession>A0A973VWJ9</accession>
<dbReference type="AlphaFoldDB" id="A0A973VWJ9"/>
<dbReference type="EMBL" id="CP147711">
    <property type="protein sequence ID" value="WXC81605.1"/>
    <property type="molecule type" value="Genomic_DNA"/>
</dbReference>
<dbReference type="RefSeq" id="WP_166209839.1">
    <property type="nucleotide sequence ID" value="NZ_CP088285.1"/>
</dbReference>
<gene>
    <name evidence="1" type="ORF">HAP48_006130</name>
    <name evidence="2" type="ORF">WDK88_08270</name>
</gene>
<organism evidence="1">
    <name type="scientific">Bradyrhizobium septentrionale</name>
    <dbReference type="NCBI Taxonomy" id="1404411"/>
    <lineage>
        <taxon>Bacteria</taxon>
        <taxon>Pseudomonadati</taxon>
        <taxon>Pseudomonadota</taxon>
        <taxon>Alphaproteobacteria</taxon>
        <taxon>Hyphomicrobiales</taxon>
        <taxon>Nitrobacteraceae</taxon>
        <taxon>Bradyrhizobium</taxon>
    </lineage>
</organism>
<dbReference type="EMBL" id="JAAOLE020000001">
    <property type="protein sequence ID" value="NVI42685.1"/>
    <property type="molecule type" value="Genomic_DNA"/>
</dbReference>
<sequence length="52" mass="5763">MLYFVMPGLVPGIYALSRLFHDSVDGQDMLRDDVRRAPALNAEGSSRREPAA</sequence>
<evidence type="ECO:0000313" key="2">
    <source>
        <dbReference type="EMBL" id="WXC81605.1"/>
    </source>
</evidence>
<dbReference type="Proteomes" id="UP001432046">
    <property type="component" value="Chromosome"/>
</dbReference>
<evidence type="ECO:0000313" key="1">
    <source>
        <dbReference type="EMBL" id="NVI42685.1"/>
    </source>
</evidence>
<reference evidence="2" key="2">
    <citation type="journal article" date="2021" name="Int. J. Syst. Evol. Microbiol.">
        <title>Bradyrhizobium septentrionale sp. nov. (sv. septentrionale) and Bradyrhizobium quebecense sp. nov. (sv. septentrionale) associated with legumes native to Canada possess rearranged symbiosis genes and numerous insertion sequences.</title>
        <authorList>
            <person name="Bromfield E.S.P."/>
            <person name="Cloutier S."/>
        </authorList>
    </citation>
    <scope>NUCLEOTIDE SEQUENCE</scope>
    <source>
        <strain evidence="2">5S5</strain>
    </source>
</reference>
<protein>
    <submittedName>
        <fullName evidence="1">Uncharacterized protein</fullName>
    </submittedName>
</protein>
<proteinExistence type="predicted"/>
<reference evidence="1" key="1">
    <citation type="submission" date="2020-06" db="EMBL/GenBank/DDBJ databases">
        <title>Whole Genome Sequence of Bradyrhizobium sp. Strain 1S1.</title>
        <authorList>
            <person name="Bromfield E.S.P."/>
            <person name="Cloutier S."/>
        </authorList>
    </citation>
    <scope>NUCLEOTIDE SEQUENCE [LARGE SCALE GENOMIC DNA]</scope>
    <source>
        <strain evidence="1">1S1</strain>
    </source>
</reference>
<reference evidence="2" key="3">
    <citation type="submission" date="2024-03" db="EMBL/GenBank/DDBJ databases">
        <authorList>
            <person name="Bromfield E.S.P."/>
            <person name="Cloutier S."/>
        </authorList>
    </citation>
    <scope>NUCLEOTIDE SEQUENCE</scope>
    <source>
        <strain evidence="2">5S5</strain>
    </source>
</reference>
<evidence type="ECO:0000313" key="3">
    <source>
        <dbReference type="Proteomes" id="UP001432046"/>
    </source>
</evidence>
<keyword evidence="3" id="KW-1185">Reference proteome</keyword>
<name>A0A973VWJ9_9BRAD</name>